<proteinExistence type="predicted"/>
<keyword evidence="2" id="KW-1185">Reference proteome</keyword>
<sequence>MFCRTILLLLLLWTPGLVRSLRLVQLRVPSYKREGGKAMLSCQYDLQGDTLYSVKWFKDNLEFFRYVPSNQPSLQTFRMRGVKVDIARSTGNTVALVDLAHESSGNYSCEVNGDAPRFETKTAYKYLDVYLLPKTGPSVVGLKNQYNFGNLVAANCSLPPSHPQSLLIWFINGRVAPDSYVSGPWYRVSADRPDASETILQLSFHASEAEFIDGTVKIKCQATIAPLYYKVKESTHYIKPSTEEKGIERR</sequence>
<evidence type="ECO:0000313" key="1">
    <source>
        <dbReference type="EMBL" id="KAJ8730906.1"/>
    </source>
</evidence>
<evidence type="ECO:0000313" key="2">
    <source>
        <dbReference type="Proteomes" id="UP001231649"/>
    </source>
</evidence>
<dbReference type="EMBL" id="CM056788">
    <property type="protein sequence ID" value="KAJ8730906.1"/>
    <property type="molecule type" value="Genomic_DNA"/>
</dbReference>
<comment type="caution">
    <text evidence="1">The sequence shown here is derived from an EMBL/GenBank/DDBJ whole genome shotgun (WGS) entry which is preliminary data.</text>
</comment>
<name>A0ACC2R1E2_9NEOP</name>
<organism evidence="1 2">
    <name type="scientific">Mythimna loreyi</name>
    <dbReference type="NCBI Taxonomy" id="667449"/>
    <lineage>
        <taxon>Eukaryota</taxon>
        <taxon>Metazoa</taxon>
        <taxon>Ecdysozoa</taxon>
        <taxon>Arthropoda</taxon>
        <taxon>Hexapoda</taxon>
        <taxon>Insecta</taxon>
        <taxon>Pterygota</taxon>
        <taxon>Neoptera</taxon>
        <taxon>Endopterygota</taxon>
        <taxon>Lepidoptera</taxon>
        <taxon>Glossata</taxon>
        <taxon>Ditrysia</taxon>
        <taxon>Noctuoidea</taxon>
        <taxon>Noctuidae</taxon>
        <taxon>Noctuinae</taxon>
        <taxon>Hadenini</taxon>
        <taxon>Mythimna</taxon>
    </lineage>
</organism>
<protein>
    <submittedName>
        <fullName evidence="1">Uncharacterized protein</fullName>
    </submittedName>
</protein>
<gene>
    <name evidence="1" type="ORF">PYW08_002319</name>
</gene>
<reference evidence="1" key="1">
    <citation type="submission" date="2023-03" db="EMBL/GenBank/DDBJ databases">
        <title>Chromosome-level genomes of two armyworms, Mythimna separata and Mythimna loreyi, provide insights into the biosynthesis and reception of sex pheromones.</title>
        <authorList>
            <person name="Zhao H."/>
        </authorList>
    </citation>
    <scope>NUCLEOTIDE SEQUENCE</scope>
    <source>
        <strain evidence="1">BeijingLab</strain>
    </source>
</reference>
<dbReference type="Proteomes" id="UP001231649">
    <property type="component" value="Chromosome 12"/>
</dbReference>
<accession>A0ACC2R1E2</accession>